<evidence type="ECO:0000313" key="3">
    <source>
        <dbReference type="EMBL" id="RBI66174.1"/>
    </source>
</evidence>
<sequence>MGKIALIQATCVVMVLASMGSFGSPVDRITAQAEALASGAAGSEEVVQNAGQRPFMFTPNNGYVGLETQLDVSLTYTSFENGGQNVRRVEKAVVDWGDGSSPTTVTPGTPAYHTYGHRNKEGAITPHGSIVYTGRITFVTTSGNAYTEQFQYSMWHSFLDSLVPGGRSLPNNMLPSVSGAGGRERLPSGFFDRNNK</sequence>
<name>A0A365TKZ2_9GAMM</name>
<keyword evidence="4" id="KW-1185">Reference proteome</keyword>
<dbReference type="Proteomes" id="UP000252204">
    <property type="component" value="Unassembled WGS sequence"/>
</dbReference>
<organism evidence="3 4">
    <name type="scientific">Vreelandella sulfidaeris</name>
    <dbReference type="NCBI Taxonomy" id="115553"/>
    <lineage>
        <taxon>Bacteria</taxon>
        <taxon>Pseudomonadati</taxon>
        <taxon>Pseudomonadota</taxon>
        <taxon>Gammaproteobacteria</taxon>
        <taxon>Oceanospirillales</taxon>
        <taxon>Halomonadaceae</taxon>
        <taxon>Vreelandella</taxon>
    </lineage>
</organism>
<accession>A0A365TKZ2</accession>
<dbReference type="AlphaFoldDB" id="A0A365TKZ2"/>
<feature type="chain" id="PRO_5017001467" evidence="2">
    <location>
        <begin position="24"/>
        <end position="196"/>
    </location>
</feature>
<protein>
    <submittedName>
        <fullName evidence="3">Uncharacterized protein</fullName>
    </submittedName>
</protein>
<keyword evidence="2" id="KW-0732">Signal</keyword>
<dbReference type="RefSeq" id="WP_113270624.1">
    <property type="nucleotide sequence ID" value="NZ_QNTU01000011.1"/>
</dbReference>
<reference evidence="4" key="1">
    <citation type="submission" date="2018-06" db="EMBL/GenBank/DDBJ databases">
        <title>Whole genome sequencing of four bacterial strains from South Shetland trench revealing bio-synthetic gene clusters.</title>
        <authorList>
            <person name="Abdel-Mageed W.M."/>
            <person name="Lehri B."/>
            <person name="Jarmusch S."/>
            <person name="Miranda K."/>
            <person name="Goodfellow M."/>
            <person name="Jaspars M."/>
            <person name="Karlyshev A.V."/>
        </authorList>
    </citation>
    <scope>NUCLEOTIDE SEQUENCE [LARGE SCALE GENOMIC DNA]</scope>
    <source>
        <strain evidence="4">SST4</strain>
    </source>
</reference>
<dbReference type="OrthoDB" id="6172284at2"/>
<feature type="region of interest" description="Disordered" evidence="1">
    <location>
        <begin position="174"/>
        <end position="196"/>
    </location>
</feature>
<proteinExistence type="predicted"/>
<feature type="signal peptide" evidence="2">
    <location>
        <begin position="1"/>
        <end position="23"/>
    </location>
</feature>
<gene>
    <name evidence="3" type="ORF">DQ400_15660</name>
</gene>
<evidence type="ECO:0000256" key="2">
    <source>
        <dbReference type="SAM" id="SignalP"/>
    </source>
</evidence>
<evidence type="ECO:0000313" key="4">
    <source>
        <dbReference type="Proteomes" id="UP000252204"/>
    </source>
</evidence>
<dbReference type="EMBL" id="QNTU01000011">
    <property type="protein sequence ID" value="RBI66174.1"/>
    <property type="molecule type" value="Genomic_DNA"/>
</dbReference>
<comment type="caution">
    <text evidence="3">The sequence shown here is derived from an EMBL/GenBank/DDBJ whole genome shotgun (WGS) entry which is preliminary data.</text>
</comment>
<evidence type="ECO:0000256" key="1">
    <source>
        <dbReference type="SAM" id="MobiDB-lite"/>
    </source>
</evidence>